<evidence type="ECO:0000256" key="3">
    <source>
        <dbReference type="ARBA" id="ARBA00004442"/>
    </source>
</evidence>
<evidence type="ECO:0000313" key="10">
    <source>
        <dbReference type="Proteomes" id="UP000186469"/>
    </source>
</evidence>
<dbReference type="RefSeq" id="WP_178139342.1">
    <property type="nucleotide sequence ID" value="NZ_FRDI01000011.1"/>
</dbReference>
<comment type="subcellular location">
    <subcellularLocation>
        <location evidence="2">Bacterial flagellum basal body</location>
    </subcellularLocation>
    <subcellularLocation>
        <location evidence="3">Cell outer membrane</location>
    </subcellularLocation>
</comment>
<dbReference type="PRINTS" id="PR01008">
    <property type="entry name" value="FLGLRINGFLGH"/>
</dbReference>
<proteinExistence type="inferred from homology"/>
<keyword evidence="5" id="KW-0732">Signal</keyword>
<evidence type="ECO:0000256" key="1">
    <source>
        <dbReference type="ARBA" id="ARBA00002591"/>
    </source>
</evidence>
<feature type="non-terminal residue" evidence="9">
    <location>
        <position position="1"/>
    </location>
</feature>
<evidence type="ECO:0000313" key="9">
    <source>
        <dbReference type="EMBL" id="SHN69398.1"/>
    </source>
</evidence>
<sequence>AREVKVNAETQYMVVTGMARSNDVASDNSILSTQVADLKIEYYGKGIPLAKQKTGWLTRLMDNIWPF</sequence>
<accession>A0A1M7TFH2</accession>
<dbReference type="GO" id="GO:0009279">
    <property type="term" value="C:cell outer membrane"/>
    <property type="evidence" value="ECO:0007669"/>
    <property type="project" value="UniProtKB-SubCell"/>
</dbReference>
<keyword evidence="7" id="KW-0975">Bacterial flagellum</keyword>
<evidence type="ECO:0000256" key="6">
    <source>
        <dbReference type="ARBA" id="ARBA00023136"/>
    </source>
</evidence>
<dbReference type="AlphaFoldDB" id="A0A1M7TFH2"/>
<keyword evidence="10" id="KW-1185">Reference proteome</keyword>
<dbReference type="GO" id="GO:0009427">
    <property type="term" value="C:bacterial-type flagellum basal body, distal rod, L ring"/>
    <property type="evidence" value="ECO:0007669"/>
    <property type="project" value="InterPro"/>
</dbReference>
<gene>
    <name evidence="9" type="ORF">SAMN02745728_01944</name>
</gene>
<dbReference type="Pfam" id="PF02107">
    <property type="entry name" value="FlgH"/>
    <property type="match status" value="1"/>
</dbReference>
<dbReference type="PANTHER" id="PTHR34933">
    <property type="entry name" value="FLAGELLAR L-RING PROTEIN"/>
    <property type="match status" value="1"/>
</dbReference>
<dbReference type="EMBL" id="FRDI01000011">
    <property type="protein sequence ID" value="SHN69398.1"/>
    <property type="molecule type" value="Genomic_DNA"/>
</dbReference>
<dbReference type="InterPro" id="IPR000527">
    <property type="entry name" value="Flag_Lring"/>
</dbReference>
<dbReference type="GO" id="GO:0071973">
    <property type="term" value="P:bacterial-type flagellum-dependent cell motility"/>
    <property type="evidence" value="ECO:0007669"/>
    <property type="project" value="InterPro"/>
</dbReference>
<evidence type="ECO:0000256" key="7">
    <source>
        <dbReference type="ARBA" id="ARBA00023143"/>
    </source>
</evidence>
<name>A0A1M7TFH2_9BACT</name>
<keyword evidence="6" id="KW-0472">Membrane</keyword>
<evidence type="ECO:0000256" key="4">
    <source>
        <dbReference type="ARBA" id="ARBA00006929"/>
    </source>
</evidence>
<keyword evidence="8" id="KW-0998">Cell outer membrane</keyword>
<dbReference type="GO" id="GO:0003774">
    <property type="term" value="F:cytoskeletal motor activity"/>
    <property type="evidence" value="ECO:0007669"/>
    <property type="project" value="InterPro"/>
</dbReference>
<dbReference type="PANTHER" id="PTHR34933:SF1">
    <property type="entry name" value="FLAGELLAR L-RING PROTEIN"/>
    <property type="match status" value="1"/>
</dbReference>
<evidence type="ECO:0000256" key="2">
    <source>
        <dbReference type="ARBA" id="ARBA00004117"/>
    </source>
</evidence>
<protein>
    <submittedName>
        <fullName evidence="9">L-ring protein</fullName>
    </submittedName>
</protein>
<comment type="similarity">
    <text evidence="4">Belongs to the FlgH family.</text>
</comment>
<evidence type="ECO:0000256" key="5">
    <source>
        <dbReference type="ARBA" id="ARBA00022729"/>
    </source>
</evidence>
<reference evidence="9 10" key="1">
    <citation type="submission" date="2016-12" db="EMBL/GenBank/DDBJ databases">
        <authorList>
            <person name="Song W.-J."/>
            <person name="Kurnit D.M."/>
        </authorList>
    </citation>
    <scope>NUCLEOTIDE SEQUENCE [LARGE SCALE GENOMIC DNA]</scope>
    <source>
        <strain evidence="9 10">DSM 11393</strain>
    </source>
</reference>
<comment type="function">
    <text evidence="1">Assembles around the rod to form the L-ring and probably protects the motor/basal body from shearing forces during rotation.</text>
</comment>
<organism evidence="9 10">
    <name type="scientific">Desulfovibrio litoralis DSM 11393</name>
    <dbReference type="NCBI Taxonomy" id="1121455"/>
    <lineage>
        <taxon>Bacteria</taxon>
        <taxon>Pseudomonadati</taxon>
        <taxon>Thermodesulfobacteriota</taxon>
        <taxon>Desulfovibrionia</taxon>
        <taxon>Desulfovibrionales</taxon>
        <taxon>Desulfovibrionaceae</taxon>
        <taxon>Desulfovibrio</taxon>
    </lineage>
</organism>
<evidence type="ECO:0000256" key="8">
    <source>
        <dbReference type="ARBA" id="ARBA00023237"/>
    </source>
</evidence>
<dbReference type="Proteomes" id="UP000186469">
    <property type="component" value="Unassembled WGS sequence"/>
</dbReference>
<dbReference type="STRING" id="1121455.SAMN02745728_01944"/>